<comment type="caution">
    <text evidence="1">The sequence shown here is derived from an EMBL/GenBank/DDBJ whole genome shotgun (WGS) entry which is preliminary data.</text>
</comment>
<gene>
    <name evidence="1" type="ORF">MML48_1g15518</name>
</gene>
<keyword evidence="2" id="KW-1185">Reference proteome</keyword>
<protein>
    <submittedName>
        <fullName evidence="1">Nucleotide kinase</fullName>
    </submittedName>
</protein>
<keyword evidence="1" id="KW-0418">Kinase</keyword>
<reference evidence="1" key="1">
    <citation type="submission" date="2022-04" db="EMBL/GenBank/DDBJ databases">
        <title>Chromosome-scale genome assembly of Holotrichia oblita Faldermann.</title>
        <authorList>
            <person name="Rongchong L."/>
        </authorList>
    </citation>
    <scope>NUCLEOTIDE SEQUENCE</scope>
    <source>
        <strain evidence="1">81SQS9</strain>
    </source>
</reference>
<proteinExistence type="predicted"/>
<name>A0ACB9TUD7_HOLOL</name>
<accession>A0ACB9TUD7</accession>
<sequence length="1482" mass="168091">MAEVNYSLFRIELESIPTFSGEISGINLFIRACDRICTKYQTNNDLEDLIFQTILSKLRDRAKVLIGSRNELNTWELVKDAIIDYFADKLDFGQLAHEFSNTKMLPREDPLTFGYRMQDLLSQLMTKLTQSDQTNKGVRASIYAQTALEVYLLNLPEDIQVHVKPLKPKALENAIGYVKDAMNFKARSNSLKGAKTLNPPQTNTKLYQPSRYTPPGYQQNYFPNYGHLIQNPARPFSNYPKPPQNTFPTGPIRNFPQPMQNPPMKTFTNKQVFGSRKNVWTPGQNKNEMPKPTPMSGVSTAVAKPLNSQDQSFQRIHNDDETVDLTQDELDELLEQFPEDSNQRNEEVASTSNTIHSINGDVEVTIPYTEKILNLADHQIILDATRQSRIIQSYHSFIYKIEADKLFTCINKIKEQMNLVNTTYMKKRYPSATTGYNRYKQTNVVNVPISSEHEIGKDQSIYDLIKQTKNLIHRTENKLVNIFPTLPRSKRSPLDIVGYIGNKLFGLMDHEEKQRIDEALNVIGRNQENLHKQQEMSLSLLKSISVKMTNTFTQLSENQEKISTKIKELSMDVSRVGFYQQLQNANEQLIQNNNVLFDILTELEDAIIFSNIGKVHPSVISINDIGKMKNQLNSLYDPRQIITLKNAFNYYSYLTIRNYMDNKEILFKVLFPILSIPIYQLYRIYSIPYKNYMIPLAKPYLMLSNSTYALNSESCPKLEETYICDSEPLPKDESCVLNLMRNVDGMCEKIRVYLEDTLIQQIGPGDLLIYSPNVNKVSYDCAEKGIKEIKNNTLIRLEKNCNIQINDQKFIYQEEIIKGEIFHLPKINVKSNDVEDLRTIKLSKINLKSYEKIQAEIATAKIPHLETINQNHTYVNWGLKQGDGAHALEEGKETWAQNSSRNPRAAVTPLEGQFPMHNAINVQFETPKVPVIFVLGGPGSGKVTHCDNLMQEKAGVIHINMTDILQQYTVGNEMQDFSLLSSKTVTEVLMLEMKMAPTAKTYLVSGYPRNMRDVVEYSERIQVINGVILISWRQKVLERQIDYGAKLGQVVLSLARMELNNFYKQVMPVADYFDQNNMLVAINGERHPGEVFKDFREAVLKILGMQDNPPIFSNGPEANLLTDLTTELPKVQTLPNVAATKNSTELLTQVSQQIRPQTQVLSVNGNAKPIEYQSPVKPGWPPVLWVIGGPGSNKAVLCEQAAKETNWNHISLGRLLRATADSSRTSSDASKIRTCILNGEMVPLDLIMKVVESHMGDHLSSPGIILDGFPRDLNQVAEFESKFKQKPSVILLDCSKLQLGRGRLDDSVTAFRRRLEIFRQSSLPMLKAMDNIGRLTIVDGDTDTTQVQEDFKNVVKEHVQYLKDNITHNEIISSGHIANGNVSNGHSLSNGRIPNGTIANGRVPQRDDTVLHDLEDEPIQTISKNVNLAVANGINNMAQQQAAITIPKISNGMIANKIASLNEDRRNNIRELYGRIHSENHI</sequence>
<evidence type="ECO:0000313" key="1">
    <source>
        <dbReference type="EMBL" id="KAI4470450.1"/>
    </source>
</evidence>
<dbReference type="EMBL" id="CM043015">
    <property type="protein sequence ID" value="KAI4470450.1"/>
    <property type="molecule type" value="Genomic_DNA"/>
</dbReference>
<keyword evidence="1" id="KW-0808">Transferase</keyword>
<dbReference type="Proteomes" id="UP001056778">
    <property type="component" value="Chromosome 1"/>
</dbReference>
<organism evidence="1 2">
    <name type="scientific">Holotrichia oblita</name>
    <name type="common">Chafer beetle</name>
    <dbReference type="NCBI Taxonomy" id="644536"/>
    <lineage>
        <taxon>Eukaryota</taxon>
        <taxon>Metazoa</taxon>
        <taxon>Ecdysozoa</taxon>
        <taxon>Arthropoda</taxon>
        <taxon>Hexapoda</taxon>
        <taxon>Insecta</taxon>
        <taxon>Pterygota</taxon>
        <taxon>Neoptera</taxon>
        <taxon>Endopterygota</taxon>
        <taxon>Coleoptera</taxon>
        <taxon>Polyphaga</taxon>
        <taxon>Scarabaeiformia</taxon>
        <taxon>Scarabaeidae</taxon>
        <taxon>Melolonthinae</taxon>
        <taxon>Holotrichia</taxon>
    </lineage>
</organism>
<evidence type="ECO:0000313" key="2">
    <source>
        <dbReference type="Proteomes" id="UP001056778"/>
    </source>
</evidence>